<protein>
    <recommendedName>
        <fullName evidence="3">VOC domain-containing protein</fullName>
    </recommendedName>
</protein>
<evidence type="ECO:0008006" key="3">
    <source>
        <dbReference type="Google" id="ProtNLM"/>
    </source>
</evidence>
<sequence>MRVLHLALAVSNIEQSVADYSARLGVMPAVVVPGEYALWRTETLNLSIRKTSEPSGTMRHLGWEDSEAAKFSAETDCNGITWEKFSASHQAQEINEIWPSANYQPS</sequence>
<accession>A0A7C9P8W1</accession>
<name>A0A7C9P8W1_9PROT</name>
<evidence type="ECO:0000313" key="1">
    <source>
        <dbReference type="EMBL" id="NDP48956.1"/>
    </source>
</evidence>
<dbReference type="Proteomes" id="UP000483432">
    <property type="component" value="Unassembled WGS sequence"/>
</dbReference>
<dbReference type="InterPro" id="IPR029068">
    <property type="entry name" value="Glyas_Bleomycin-R_OHBP_Dase"/>
</dbReference>
<reference evidence="1 2" key="1">
    <citation type="submission" date="2019-09" db="EMBL/GenBank/DDBJ databases">
        <title>H2 Metabolism Revealed by Metagenomic Analysis in Subglacial Sediment of East Antarctica.</title>
        <authorList>
            <person name="Yang Z."/>
            <person name="Zhang Y."/>
            <person name="Lv Y."/>
            <person name="Yan W."/>
            <person name="Xiao X."/>
            <person name="Sun B."/>
            <person name="Ma H."/>
        </authorList>
    </citation>
    <scope>NUCLEOTIDE SEQUENCE [LARGE SCALE GENOMIC DNA]</scope>
    <source>
        <strain evidence="1">Bin2_2</strain>
    </source>
</reference>
<dbReference type="SUPFAM" id="SSF54593">
    <property type="entry name" value="Glyoxalase/Bleomycin resistance protein/Dihydroxybiphenyl dioxygenase"/>
    <property type="match status" value="1"/>
</dbReference>
<dbReference type="AlphaFoldDB" id="A0A7C9P8W1"/>
<evidence type="ECO:0000313" key="2">
    <source>
        <dbReference type="Proteomes" id="UP000483432"/>
    </source>
</evidence>
<organism evidence="1 2">
    <name type="scientific">Sulfuriferula multivorans</name>
    <dbReference type="NCBI Taxonomy" id="1559896"/>
    <lineage>
        <taxon>Bacteria</taxon>
        <taxon>Pseudomonadati</taxon>
        <taxon>Pseudomonadota</taxon>
        <taxon>Betaproteobacteria</taxon>
        <taxon>Nitrosomonadales</taxon>
        <taxon>Sulfuricellaceae</taxon>
        <taxon>Sulfuriferula</taxon>
    </lineage>
</organism>
<comment type="caution">
    <text evidence="1">The sequence shown here is derived from an EMBL/GenBank/DDBJ whole genome shotgun (WGS) entry which is preliminary data.</text>
</comment>
<dbReference type="Gene3D" id="3.10.180.10">
    <property type="entry name" value="2,3-Dihydroxybiphenyl 1,2-Dioxygenase, domain 1"/>
    <property type="match status" value="1"/>
</dbReference>
<dbReference type="EMBL" id="JAAFGW010000184">
    <property type="protein sequence ID" value="NDP48956.1"/>
    <property type="molecule type" value="Genomic_DNA"/>
</dbReference>
<proteinExistence type="predicted"/>
<gene>
    <name evidence="1" type="ORF">GZ085_11345</name>
</gene>